<name>A0A154QCR5_9GAMM</name>
<sequence>MGGMLDPWQQLEHWADRHTTGICGEARLLSARADSVRQAIRLSEGLAVYWIPATTGHGWHRLQSTR</sequence>
<gene>
    <name evidence="1" type="ORF">RHOFW104T7_02865</name>
</gene>
<proteinExistence type="predicted"/>
<dbReference type="EMBL" id="LVJS01000140">
    <property type="protein sequence ID" value="KZC22014.1"/>
    <property type="molecule type" value="Genomic_DNA"/>
</dbReference>
<accession>A0A154QCR5</accession>
<reference evidence="1 2" key="1">
    <citation type="journal article" date="2016" name="MBio">
        <title>Lateral Gene Transfer in a Heavy Metal-Contaminated-Groundwater Microbial Community.</title>
        <authorList>
            <person name="Hemme C.L."/>
            <person name="Green S.J."/>
            <person name="Rishishwar L."/>
            <person name="Prakash O."/>
            <person name="Pettenato A."/>
            <person name="Chakraborty R."/>
            <person name="Deutschbauer A.M."/>
            <person name="Van Nostrand J.D."/>
            <person name="Wu L."/>
            <person name="He Z."/>
            <person name="Jordan I.K."/>
            <person name="Hazen T.C."/>
            <person name="Arkin A.P."/>
            <person name="Kostka J.E."/>
            <person name="Zhou J."/>
        </authorList>
    </citation>
    <scope>NUCLEOTIDE SEQUENCE [LARGE SCALE GENOMIC DNA]</scope>
    <source>
        <strain evidence="1 2">FW104-T7</strain>
    </source>
</reference>
<evidence type="ECO:0000313" key="1">
    <source>
        <dbReference type="EMBL" id="KZC22014.1"/>
    </source>
</evidence>
<dbReference type="Proteomes" id="UP000076131">
    <property type="component" value="Unassembled WGS sequence"/>
</dbReference>
<dbReference type="AlphaFoldDB" id="A0A154QCR5"/>
<keyword evidence="2" id="KW-1185">Reference proteome</keyword>
<organism evidence="1 2">
    <name type="scientific">Rhodanobacter thiooxydans</name>
    <dbReference type="NCBI Taxonomy" id="416169"/>
    <lineage>
        <taxon>Bacteria</taxon>
        <taxon>Pseudomonadati</taxon>
        <taxon>Pseudomonadota</taxon>
        <taxon>Gammaproteobacteria</taxon>
        <taxon>Lysobacterales</taxon>
        <taxon>Rhodanobacteraceae</taxon>
        <taxon>Rhodanobacter</taxon>
    </lineage>
</organism>
<protein>
    <submittedName>
        <fullName evidence="1">Uncharacterized protein</fullName>
    </submittedName>
</protein>
<comment type="caution">
    <text evidence="1">The sequence shown here is derived from an EMBL/GenBank/DDBJ whole genome shotgun (WGS) entry which is preliminary data.</text>
</comment>
<evidence type="ECO:0000313" key="2">
    <source>
        <dbReference type="Proteomes" id="UP000076131"/>
    </source>
</evidence>